<organism evidence="1 2">
    <name type="scientific">Eumeta variegata</name>
    <name type="common">Bagworm moth</name>
    <name type="synonym">Eumeta japonica</name>
    <dbReference type="NCBI Taxonomy" id="151549"/>
    <lineage>
        <taxon>Eukaryota</taxon>
        <taxon>Metazoa</taxon>
        <taxon>Ecdysozoa</taxon>
        <taxon>Arthropoda</taxon>
        <taxon>Hexapoda</taxon>
        <taxon>Insecta</taxon>
        <taxon>Pterygota</taxon>
        <taxon>Neoptera</taxon>
        <taxon>Endopterygota</taxon>
        <taxon>Lepidoptera</taxon>
        <taxon>Glossata</taxon>
        <taxon>Ditrysia</taxon>
        <taxon>Tineoidea</taxon>
        <taxon>Psychidae</taxon>
        <taxon>Oiketicinae</taxon>
        <taxon>Eumeta</taxon>
    </lineage>
</organism>
<evidence type="ECO:0000313" key="1">
    <source>
        <dbReference type="EMBL" id="GBP69843.1"/>
    </source>
</evidence>
<dbReference type="EMBL" id="BGZK01001054">
    <property type="protein sequence ID" value="GBP69843.1"/>
    <property type="molecule type" value="Genomic_DNA"/>
</dbReference>
<dbReference type="Proteomes" id="UP000299102">
    <property type="component" value="Unassembled WGS sequence"/>
</dbReference>
<evidence type="ECO:0000313" key="2">
    <source>
        <dbReference type="Proteomes" id="UP000299102"/>
    </source>
</evidence>
<reference evidence="1 2" key="1">
    <citation type="journal article" date="2019" name="Commun. Biol.">
        <title>The bagworm genome reveals a unique fibroin gene that provides high tensile strength.</title>
        <authorList>
            <person name="Kono N."/>
            <person name="Nakamura H."/>
            <person name="Ohtoshi R."/>
            <person name="Tomita M."/>
            <person name="Numata K."/>
            <person name="Arakawa K."/>
        </authorList>
    </citation>
    <scope>NUCLEOTIDE SEQUENCE [LARGE SCALE GENOMIC DNA]</scope>
</reference>
<sequence length="76" mass="8859">MLRVLEGRVAPERYSDRTTAAQDGRHLPASQTFGRNPYCYDREVIGDRLMSFATITHLRTQRSKQKTFQTVHQLHL</sequence>
<name>A0A4C1Y3B0_EUMVA</name>
<gene>
    <name evidence="1" type="ORF">EVAR_89347_1</name>
</gene>
<comment type="caution">
    <text evidence="1">The sequence shown here is derived from an EMBL/GenBank/DDBJ whole genome shotgun (WGS) entry which is preliminary data.</text>
</comment>
<proteinExistence type="predicted"/>
<accession>A0A4C1Y3B0</accession>
<dbReference type="AlphaFoldDB" id="A0A4C1Y3B0"/>
<protein>
    <submittedName>
        <fullName evidence="1">Uncharacterized protein</fullName>
    </submittedName>
</protein>
<keyword evidence="2" id="KW-1185">Reference proteome</keyword>